<evidence type="ECO:0000256" key="1">
    <source>
        <dbReference type="ARBA" id="ARBA00006484"/>
    </source>
</evidence>
<dbReference type="InterPro" id="IPR020904">
    <property type="entry name" value="Sc_DH/Rdtase_CS"/>
</dbReference>
<dbReference type="Proteomes" id="UP001523369">
    <property type="component" value="Unassembled WGS sequence"/>
</dbReference>
<evidence type="ECO:0000313" key="3">
    <source>
        <dbReference type="Proteomes" id="UP001523369"/>
    </source>
</evidence>
<dbReference type="InterPro" id="IPR002347">
    <property type="entry name" value="SDR_fam"/>
</dbReference>
<dbReference type="EMBL" id="JAMYJR010000052">
    <property type="protein sequence ID" value="MCO8276998.1"/>
    <property type="molecule type" value="Genomic_DNA"/>
</dbReference>
<dbReference type="RefSeq" id="WP_253243009.1">
    <property type="nucleotide sequence ID" value="NZ_JAMYJR010000052.1"/>
</dbReference>
<sequence>MFRRQSGGRLVTVVSTSGLKIVPARAVYAGTKNAVCTLLEALQQENTDGVLRTTRSTSRTTSRSAT</sequence>
<gene>
    <name evidence="2" type="ORF">M1L60_41115</name>
</gene>
<reference evidence="2 3" key="1">
    <citation type="submission" date="2022-06" db="EMBL/GenBank/DDBJ databases">
        <title>New Species of the Genus Actinoplanes, ActinopZanes ferrugineus.</title>
        <authorList>
            <person name="Ding P."/>
        </authorList>
    </citation>
    <scope>NUCLEOTIDE SEQUENCE [LARGE SCALE GENOMIC DNA]</scope>
    <source>
        <strain evidence="2 3">TRM88003</strain>
    </source>
</reference>
<organism evidence="2 3">
    <name type="scientific">Paractinoplanes aksuensis</name>
    <dbReference type="NCBI Taxonomy" id="2939490"/>
    <lineage>
        <taxon>Bacteria</taxon>
        <taxon>Bacillati</taxon>
        <taxon>Actinomycetota</taxon>
        <taxon>Actinomycetes</taxon>
        <taxon>Micromonosporales</taxon>
        <taxon>Micromonosporaceae</taxon>
        <taxon>Paractinoplanes</taxon>
    </lineage>
</organism>
<name>A0ABT1E1M9_9ACTN</name>
<accession>A0ABT1E1M9</accession>
<dbReference type="Pfam" id="PF00106">
    <property type="entry name" value="adh_short"/>
    <property type="match status" value="1"/>
</dbReference>
<dbReference type="InterPro" id="IPR036291">
    <property type="entry name" value="NAD(P)-bd_dom_sf"/>
</dbReference>
<comment type="similarity">
    <text evidence="1">Belongs to the short-chain dehydrogenases/reductases (SDR) family.</text>
</comment>
<dbReference type="PROSITE" id="PS00061">
    <property type="entry name" value="ADH_SHORT"/>
    <property type="match status" value="1"/>
</dbReference>
<comment type="caution">
    <text evidence="2">The sequence shown here is derived from an EMBL/GenBank/DDBJ whole genome shotgun (WGS) entry which is preliminary data.</text>
</comment>
<proteinExistence type="inferred from homology"/>
<keyword evidence="3" id="KW-1185">Reference proteome</keyword>
<dbReference type="SUPFAM" id="SSF51735">
    <property type="entry name" value="NAD(P)-binding Rossmann-fold domains"/>
    <property type="match status" value="1"/>
</dbReference>
<protein>
    <submittedName>
        <fullName evidence="2">SDR family NAD(P)-dependent oxidoreductase</fullName>
    </submittedName>
</protein>
<evidence type="ECO:0000313" key="2">
    <source>
        <dbReference type="EMBL" id="MCO8276998.1"/>
    </source>
</evidence>
<dbReference type="Gene3D" id="3.40.50.720">
    <property type="entry name" value="NAD(P)-binding Rossmann-like Domain"/>
    <property type="match status" value="1"/>
</dbReference>